<protein>
    <submittedName>
        <fullName evidence="5">NUDIX hydrolase</fullName>
    </submittedName>
</protein>
<dbReference type="Proteomes" id="UP001501116">
    <property type="component" value="Unassembled WGS sequence"/>
</dbReference>
<evidence type="ECO:0000256" key="1">
    <source>
        <dbReference type="ARBA" id="ARBA00001946"/>
    </source>
</evidence>
<dbReference type="CDD" id="cd18876">
    <property type="entry name" value="NUDIX_Hydrolase"/>
    <property type="match status" value="1"/>
</dbReference>
<keyword evidence="6" id="KW-1185">Reference proteome</keyword>
<proteinExistence type="predicted"/>
<evidence type="ECO:0000313" key="6">
    <source>
        <dbReference type="Proteomes" id="UP001501116"/>
    </source>
</evidence>
<dbReference type="Pfam" id="PF00293">
    <property type="entry name" value="NUDIX"/>
    <property type="match status" value="1"/>
</dbReference>
<evidence type="ECO:0000313" key="5">
    <source>
        <dbReference type="EMBL" id="GAA1986418.1"/>
    </source>
</evidence>
<organism evidence="5 6">
    <name type="scientific">Amycolatopsis minnesotensis</name>
    <dbReference type="NCBI Taxonomy" id="337894"/>
    <lineage>
        <taxon>Bacteria</taxon>
        <taxon>Bacillati</taxon>
        <taxon>Actinomycetota</taxon>
        <taxon>Actinomycetes</taxon>
        <taxon>Pseudonocardiales</taxon>
        <taxon>Pseudonocardiaceae</taxon>
        <taxon>Amycolatopsis</taxon>
    </lineage>
</organism>
<dbReference type="RefSeq" id="WP_344429966.1">
    <property type="nucleotide sequence ID" value="NZ_BAAANN010000044.1"/>
</dbReference>
<keyword evidence="2 5" id="KW-0378">Hydrolase</keyword>
<gene>
    <name evidence="5" type="ORF">GCM10009754_75380</name>
</gene>
<dbReference type="PANTHER" id="PTHR43046">
    <property type="entry name" value="GDP-MANNOSE MANNOSYL HYDROLASE"/>
    <property type="match status" value="1"/>
</dbReference>
<comment type="caution">
    <text evidence="5">The sequence shown here is derived from an EMBL/GenBank/DDBJ whole genome shotgun (WGS) entry which is preliminary data.</text>
</comment>
<accession>A0ABN2SH87</accession>
<evidence type="ECO:0000256" key="2">
    <source>
        <dbReference type="ARBA" id="ARBA00022801"/>
    </source>
</evidence>
<name>A0ABN2SH87_9PSEU</name>
<dbReference type="SUPFAM" id="SSF55811">
    <property type="entry name" value="Nudix"/>
    <property type="match status" value="1"/>
</dbReference>
<dbReference type="GO" id="GO:0016787">
    <property type="term" value="F:hydrolase activity"/>
    <property type="evidence" value="ECO:0007669"/>
    <property type="project" value="UniProtKB-KW"/>
</dbReference>
<evidence type="ECO:0000256" key="3">
    <source>
        <dbReference type="ARBA" id="ARBA00022842"/>
    </source>
</evidence>
<evidence type="ECO:0000259" key="4">
    <source>
        <dbReference type="PROSITE" id="PS51462"/>
    </source>
</evidence>
<dbReference type="PANTHER" id="PTHR43046:SF12">
    <property type="entry name" value="GDP-MANNOSE MANNOSYL HYDROLASE"/>
    <property type="match status" value="1"/>
</dbReference>
<dbReference type="PROSITE" id="PS51462">
    <property type="entry name" value="NUDIX"/>
    <property type="match status" value="1"/>
</dbReference>
<dbReference type="Gene3D" id="3.90.79.10">
    <property type="entry name" value="Nucleoside Triphosphate Pyrophosphohydrolase"/>
    <property type="match status" value="1"/>
</dbReference>
<dbReference type="InterPro" id="IPR015797">
    <property type="entry name" value="NUDIX_hydrolase-like_dom_sf"/>
</dbReference>
<comment type="cofactor">
    <cofactor evidence="1">
        <name>Mg(2+)</name>
        <dbReference type="ChEBI" id="CHEBI:18420"/>
    </cofactor>
</comment>
<sequence length="181" mass="19987">MIHLESNRSTGLLAEDLALEGEPEKEFNPGIAGRIPGKTVAGGALITDDRGRILFVVPVYKPYLEIPGGIADANESPDAACRREIREELQLDLNIGGLLVVDWVPQHGVWRDSLQFIFDGGVLASNMISKINLPSDELASFQFCHLEAVEQQLKPSLYRRLTRAVEARNAKEASYAEFGRK</sequence>
<dbReference type="InterPro" id="IPR000086">
    <property type="entry name" value="NUDIX_hydrolase_dom"/>
</dbReference>
<dbReference type="EMBL" id="BAAANN010000044">
    <property type="protein sequence ID" value="GAA1986418.1"/>
    <property type="molecule type" value="Genomic_DNA"/>
</dbReference>
<reference evidence="5 6" key="1">
    <citation type="journal article" date="2019" name="Int. J. Syst. Evol. Microbiol.">
        <title>The Global Catalogue of Microorganisms (GCM) 10K type strain sequencing project: providing services to taxonomists for standard genome sequencing and annotation.</title>
        <authorList>
            <consortium name="The Broad Institute Genomics Platform"/>
            <consortium name="The Broad Institute Genome Sequencing Center for Infectious Disease"/>
            <person name="Wu L."/>
            <person name="Ma J."/>
        </authorList>
    </citation>
    <scope>NUCLEOTIDE SEQUENCE [LARGE SCALE GENOMIC DNA]</scope>
    <source>
        <strain evidence="5 6">JCM 14545</strain>
    </source>
</reference>
<keyword evidence="3" id="KW-0460">Magnesium</keyword>
<feature type="domain" description="Nudix hydrolase" evidence="4">
    <location>
        <begin position="36"/>
        <end position="166"/>
    </location>
</feature>